<dbReference type="Gene3D" id="1.20.120.220">
    <property type="entry name" value="ATP synthase, F0 complex, subunit A"/>
    <property type="match status" value="1"/>
</dbReference>
<keyword evidence="5 11" id="KW-0812">Transmembrane</keyword>
<evidence type="ECO:0000256" key="4">
    <source>
        <dbReference type="ARBA" id="ARBA00022547"/>
    </source>
</evidence>
<comment type="subcellular location">
    <subcellularLocation>
        <location evidence="11 12">Cell membrane</location>
        <topology evidence="11 12">Multi-pass membrane protein</topology>
    </subcellularLocation>
    <subcellularLocation>
        <location evidence="1">Membrane</location>
        <topology evidence="1">Multi-pass membrane protein</topology>
    </subcellularLocation>
</comment>
<organism evidence="13 14">
    <name type="scientific">Paenibacillus konkukensis</name>
    <dbReference type="NCBI Taxonomy" id="2020716"/>
    <lineage>
        <taxon>Bacteria</taxon>
        <taxon>Bacillati</taxon>
        <taxon>Bacillota</taxon>
        <taxon>Bacilli</taxon>
        <taxon>Bacillales</taxon>
        <taxon>Paenibacillaceae</taxon>
        <taxon>Paenibacillus</taxon>
    </lineage>
</organism>
<dbReference type="InterPro" id="IPR023011">
    <property type="entry name" value="ATP_synth_F0_asu_AS"/>
</dbReference>
<dbReference type="InterPro" id="IPR035908">
    <property type="entry name" value="F0_ATP_A_sf"/>
</dbReference>
<dbReference type="PRINTS" id="PR00123">
    <property type="entry name" value="ATPASEA"/>
</dbReference>
<evidence type="ECO:0000256" key="7">
    <source>
        <dbReference type="ARBA" id="ARBA00022989"/>
    </source>
</evidence>
<evidence type="ECO:0000256" key="2">
    <source>
        <dbReference type="ARBA" id="ARBA00006810"/>
    </source>
</evidence>
<dbReference type="CDD" id="cd00310">
    <property type="entry name" value="ATP-synt_Fo_a_6"/>
    <property type="match status" value="1"/>
</dbReference>
<feature type="transmembrane region" description="Helical" evidence="11">
    <location>
        <begin position="75"/>
        <end position="98"/>
    </location>
</feature>
<dbReference type="InterPro" id="IPR000568">
    <property type="entry name" value="ATP_synth_F0_asu"/>
</dbReference>
<evidence type="ECO:0000256" key="1">
    <source>
        <dbReference type="ARBA" id="ARBA00004141"/>
    </source>
</evidence>
<accession>A0ABY4RSR9</accession>
<dbReference type="Proteomes" id="UP001057134">
    <property type="component" value="Chromosome"/>
</dbReference>
<dbReference type="PANTHER" id="PTHR42823:SF3">
    <property type="entry name" value="ATP SYNTHASE SUBUNIT A, CHLOROPLASTIC"/>
    <property type="match status" value="1"/>
</dbReference>
<dbReference type="PROSITE" id="PS00449">
    <property type="entry name" value="ATPASE_A"/>
    <property type="match status" value="1"/>
</dbReference>
<dbReference type="PANTHER" id="PTHR42823">
    <property type="entry name" value="ATP SYNTHASE SUBUNIT A, CHLOROPLASTIC"/>
    <property type="match status" value="1"/>
</dbReference>
<reference evidence="13" key="1">
    <citation type="submission" date="2018-02" db="EMBL/GenBank/DDBJ databases">
        <authorList>
            <person name="Kim S.-K."/>
            <person name="Jung H.-I."/>
            <person name="Lee S.-W."/>
        </authorList>
    </citation>
    <scope>NUCLEOTIDE SEQUENCE</scope>
    <source>
        <strain evidence="13">SK3146</strain>
    </source>
</reference>
<comment type="similarity">
    <text evidence="2 11 12">Belongs to the ATPase A chain family.</text>
</comment>
<name>A0ABY4RSR9_9BACL</name>
<keyword evidence="9 11" id="KW-0472">Membrane</keyword>
<gene>
    <name evidence="11 13" type="primary">atpB</name>
    <name evidence="13" type="ORF">SK3146_03695</name>
</gene>
<evidence type="ECO:0000256" key="8">
    <source>
        <dbReference type="ARBA" id="ARBA00023065"/>
    </source>
</evidence>
<dbReference type="RefSeq" id="WP_249860207.1">
    <property type="nucleotide sequence ID" value="NZ_CP027059.1"/>
</dbReference>
<protein>
    <recommendedName>
        <fullName evidence="11 12">ATP synthase subunit a</fullName>
    </recommendedName>
    <alternativeName>
        <fullName evidence="11">ATP synthase F0 sector subunit a</fullName>
    </alternativeName>
    <alternativeName>
        <fullName evidence="11">F-ATPase subunit 6</fullName>
    </alternativeName>
</protein>
<evidence type="ECO:0000256" key="12">
    <source>
        <dbReference type="RuleBase" id="RU000483"/>
    </source>
</evidence>
<evidence type="ECO:0000256" key="10">
    <source>
        <dbReference type="ARBA" id="ARBA00023310"/>
    </source>
</evidence>
<comment type="function">
    <text evidence="11 12">Key component of the proton channel; it plays a direct role in the translocation of protons across the membrane.</text>
</comment>
<dbReference type="InterPro" id="IPR045082">
    <property type="entry name" value="ATP_syn_F0_a_bact/chloroplast"/>
</dbReference>
<keyword evidence="4 11" id="KW-0138">CF(0)</keyword>
<feature type="transmembrane region" description="Helical" evidence="11">
    <location>
        <begin position="138"/>
        <end position="157"/>
    </location>
</feature>
<evidence type="ECO:0000256" key="5">
    <source>
        <dbReference type="ARBA" id="ARBA00022692"/>
    </source>
</evidence>
<keyword evidence="8 11" id="KW-0406">Ion transport</keyword>
<evidence type="ECO:0000313" key="13">
    <source>
        <dbReference type="EMBL" id="UQZ84449.1"/>
    </source>
</evidence>
<keyword evidence="11" id="KW-1003">Cell membrane</keyword>
<sequence length="255" mass="28183">MHELPIITLGGIRFDLSAIIMIVVTSLIVFILAKVGTSRLSVDKPGKMQNFVEWIVEFVHGLIASTMDMKKGKSFLMLGITLIMFIFVGNMLGLPLGITTEVTSPLPGLGITEQVFNEAHEKGQHLAIAWWKSPTADVAVTMALALMVIVMSHYLGLTRNTKHYLKHYVEPHWAMFPLNVIKEVSKLLTLGLRLFGNIYAGEVLIGVILMAGPLGVIPLIVWQGFSVFVGAIQAFVFTILTMVYLSQAIEHKEDH</sequence>
<feature type="transmembrane region" description="Helical" evidence="11">
    <location>
        <begin position="220"/>
        <end position="245"/>
    </location>
</feature>
<evidence type="ECO:0000256" key="3">
    <source>
        <dbReference type="ARBA" id="ARBA00022448"/>
    </source>
</evidence>
<evidence type="ECO:0000256" key="6">
    <source>
        <dbReference type="ARBA" id="ARBA00022781"/>
    </source>
</evidence>
<feature type="transmembrane region" description="Helical" evidence="11">
    <location>
        <begin position="12"/>
        <end position="33"/>
    </location>
</feature>
<evidence type="ECO:0000256" key="9">
    <source>
        <dbReference type="ARBA" id="ARBA00023136"/>
    </source>
</evidence>
<keyword evidence="6 11" id="KW-0375">Hydrogen ion transport</keyword>
<dbReference type="Pfam" id="PF00119">
    <property type="entry name" value="ATP-synt_A"/>
    <property type="match status" value="1"/>
</dbReference>
<keyword evidence="7 11" id="KW-1133">Transmembrane helix</keyword>
<evidence type="ECO:0000313" key="14">
    <source>
        <dbReference type="Proteomes" id="UP001057134"/>
    </source>
</evidence>
<dbReference type="HAMAP" id="MF_01393">
    <property type="entry name" value="ATP_synth_a_bact"/>
    <property type="match status" value="1"/>
</dbReference>
<proteinExistence type="inferred from homology"/>
<dbReference type="NCBIfam" id="TIGR01131">
    <property type="entry name" value="ATP_synt_6_or_A"/>
    <property type="match status" value="1"/>
</dbReference>
<keyword evidence="3 11" id="KW-0813">Transport</keyword>
<evidence type="ECO:0000256" key="11">
    <source>
        <dbReference type="HAMAP-Rule" id="MF_01393"/>
    </source>
</evidence>
<keyword evidence="10 11" id="KW-0066">ATP synthesis</keyword>
<reference evidence="13" key="2">
    <citation type="journal article" date="2021" name="J Anim Sci Technol">
        <title>Complete genome sequence of Paenibacillus konkukensis sp. nov. SK3146 as a potential probiotic strain.</title>
        <authorList>
            <person name="Jung H.I."/>
            <person name="Park S."/>
            <person name="Niu K.M."/>
            <person name="Lee S.W."/>
            <person name="Kothari D."/>
            <person name="Yi K.J."/>
            <person name="Kim S.K."/>
        </authorList>
    </citation>
    <scope>NUCLEOTIDE SEQUENCE</scope>
    <source>
        <strain evidence="13">SK3146</strain>
    </source>
</reference>
<feature type="transmembrane region" description="Helical" evidence="11">
    <location>
        <begin position="194"/>
        <end position="214"/>
    </location>
</feature>
<keyword evidence="14" id="KW-1185">Reference proteome</keyword>
<dbReference type="SUPFAM" id="SSF81336">
    <property type="entry name" value="F1F0 ATP synthase subunit A"/>
    <property type="match status" value="1"/>
</dbReference>
<dbReference type="EMBL" id="CP027059">
    <property type="protein sequence ID" value="UQZ84449.1"/>
    <property type="molecule type" value="Genomic_DNA"/>
</dbReference>